<feature type="signal peptide" evidence="2">
    <location>
        <begin position="1"/>
        <end position="22"/>
    </location>
</feature>
<evidence type="ECO:0000256" key="1">
    <source>
        <dbReference type="SAM" id="MobiDB-lite"/>
    </source>
</evidence>
<feature type="compositionally biased region" description="Basic and acidic residues" evidence="1">
    <location>
        <begin position="42"/>
        <end position="52"/>
    </location>
</feature>
<feature type="region of interest" description="Disordered" evidence="1">
    <location>
        <begin position="24"/>
        <end position="58"/>
    </location>
</feature>
<keyword evidence="2" id="KW-0732">Signal</keyword>
<keyword evidence="4" id="KW-1185">Reference proteome</keyword>
<proteinExistence type="predicted"/>
<name>A0ABM7M705_9ACTN</name>
<accession>A0ABM7M705</accession>
<evidence type="ECO:0000313" key="3">
    <source>
        <dbReference type="EMBL" id="BCJ47447.1"/>
    </source>
</evidence>
<dbReference type="Proteomes" id="UP000676967">
    <property type="component" value="Chromosome"/>
</dbReference>
<sequence>MRHNYMRKVLIALLLVPAACHEAPAPHPSGAVMPTTSPSSRGDPEYPQDRRGAPIVLTGPVDTSGECVVLTAKGHRWALVGMPLGQVTDGETITVRGRPAAVPPHCDADGALTVYPR</sequence>
<feature type="chain" id="PRO_5046962018" description="Lipoprotein" evidence="2">
    <location>
        <begin position="23"/>
        <end position="117"/>
    </location>
</feature>
<protein>
    <recommendedName>
        <fullName evidence="5">Lipoprotein</fullName>
    </recommendedName>
</protein>
<organism evidence="3 4">
    <name type="scientific">Actinoplanes ianthinogenes</name>
    <dbReference type="NCBI Taxonomy" id="122358"/>
    <lineage>
        <taxon>Bacteria</taxon>
        <taxon>Bacillati</taxon>
        <taxon>Actinomycetota</taxon>
        <taxon>Actinomycetes</taxon>
        <taxon>Micromonosporales</taxon>
        <taxon>Micromonosporaceae</taxon>
        <taxon>Actinoplanes</taxon>
    </lineage>
</organism>
<gene>
    <name evidence="3" type="ORF">Aiant_81040</name>
</gene>
<evidence type="ECO:0000313" key="4">
    <source>
        <dbReference type="Proteomes" id="UP000676967"/>
    </source>
</evidence>
<reference evidence="3 4" key="1">
    <citation type="submission" date="2020-08" db="EMBL/GenBank/DDBJ databases">
        <title>Whole genome shotgun sequence of Actinoplanes ianthinogenes NBRC 13996.</title>
        <authorList>
            <person name="Komaki H."/>
            <person name="Tamura T."/>
        </authorList>
    </citation>
    <scope>NUCLEOTIDE SEQUENCE [LARGE SCALE GENOMIC DNA]</scope>
    <source>
        <strain evidence="3 4">NBRC 13996</strain>
    </source>
</reference>
<evidence type="ECO:0008006" key="5">
    <source>
        <dbReference type="Google" id="ProtNLM"/>
    </source>
</evidence>
<dbReference type="EMBL" id="AP023356">
    <property type="protein sequence ID" value="BCJ47447.1"/>
    <property type="molecule type" value="Genomic_DNA"/>
</dbReference>
<evidence type="ECO:0000256" key="2">
    <source>
        <dbReference type="SAM" id="SignalP"/>
    </source>
</evidence>